<gene>
    <name evidence="3" type="ORF">CUN49_02525</name>
</gene>
<dbReference type="Proteomes" id="UP000229681">
    <property type="component" value="Unassembled WGS sequence"/>
</dbReference>
<dbReference type="SUPFAM" id="SSF51261">
    <property type="entry name" value="Duplicated hybrid motif"/>
    <property type="match status" value="1"/>
</dbReference>
<name>A0A2M8PHI1_9CHLR</name>
<dbReference type="Gene3D" id="2.70.70.10">
    <property type="entry name" value="Glucose Permease (Domain IIA)"/>
    <property type="match status" value="1"/>
</dbReference>
<dbReference type="PANTHER" id="PTHR21666">
    <property type="entry name" value="PEPTIDASE-RELATED"/>
    <property type="match status" value="1"/>
</dbReference>
<dbReference type="CDD" id="cd12797">
    <property type="entry name" value="M23_peptidase"/>
    <property type="match status" value="1"/>
</dbReference>
<comment type="caution">
    <text evidence="3">The sequence shown here is derived from an EMBL/GenBank/DDBJ whole genome shotgun (WGS) entry which is preliminary data.</text>
</comment>
<evidence type="ECO:0000313" key="3">
    <source>
        <dbReference type="EMBL" id="PJF37007.1"/>
    </source>
</evidence>
<evidence type="ECO:0000313" key="4">
    <source>
        <dbReference type="Proteomes" id="UP000229681"/>
    </source>
</evidence>
<keyword evidence="1" id="KW-0732">Signal</keyword>
<evidence type="ECO:0000256" key="1">
    <source>
        <dbReference type="SAM" id="SignalP"/>
    </source>
</evidence>
<dbReference type="InterPro" id="IPR011055">
    <property type="entry name" value="Dup_hybrid_motif"/>
</dbReference>
<reference evidence="3 4" key="1">
    <citation type="submission" date="2017-11" db="EMBL/GenBank/DDBJ databases">
        <title>Evolution of Phototrophy in the Chloroflexi Phylum Driven by Horizontal Gene Transfer.</title>
        <authorList>
            <person name="Ward L.M."/>
            <person name="Hemp J."/>
            <person name="Shih P.M."/>
            <person name="Mcglynn S.E."/>
            <person name="Fischer W."/>
        </authorList>
    </citation>
    <scope>NUCLEOTIDE SEQUENCE [LARGE SCALE GENOMIC DNA]</scope>
    <source>
        <strain evidence="3">JP3_13</strain>
    </source>
</reference>
<protein>
    <recommendedName>
        <fullName evidence="2">M23ase beta-sheet core domain-containing protein</fullName>
    </recommendedName>
</protein>
<accession>A0A2M8PHI1</accession>
<dbReference type="PANTHER" id="PTHR21666:SF270">
    <property type="entry name" value="MUREIN HYDROLASE ACTIVATOR ENVC"/>
    <property type="match status" value="1"/>
</dbReference>
<feature type="chain" id="PRO_5014980394" description="M23ase beta-sheet core domain-containing protein" evidence="1">
    <location>
        <begin position="22"/>
        <end position="340"/>
    </location>
</feature>
<dbReference type="AlphaFoldDB" id="A0A2M8PHI1"/>
<feature type="signal peptide" evidence="1">
    <location>
        <begin position="1"/>
        <end position="21"/>
    </location>
</feature>
<dbReference type="InterPro" id="IPR050570">
    <property type="entry name" value="Cell_wall_metabolism_enzyme"/>
</dbReference>
<dbReference type="GO" id="GO:0004222">
    <property type="term" value="F:metalloendopeptidase activity"/>
    <property type="evidence" value="ECO:0007669"/>
    <property type="project" value="TreeGrafter"/>
</dbReference>
<organism evidence="3 4">
    <name type="scientific">Candidatus Thermofonsia Clade 1 bacterium</name>
    <dbReference type="NCBI Taxonomy" id="2364210"/>
    <lineage>
        <taxon>Bacteria</taxon>
        <taxon>Bacillati</taxon>
        <taxon>Chloroflexota</taxon>
        <taxon>Candidatus Thermofontia</taxon>
        <taxon>Candidatus Thermofonsia Clade 1</taxon>
    </lineage>
</organism>
<sequence>MKTPIFFLIACLGLAILPNMAPNATHQQLTAQIAAQITATPLRSPTPTVTLTPTLTLTPSLAPTFIATSVPNFISAESALWTPPAPVNRVSGNFLFGRPFAFQHNTYWSREYSYGSTKRGQLQVHHGLDFSNPSGVAVLAVADGVVYYAGPDVGRMFGPRPDFYGILVVIEHPYMYSTGQKIYTLYGHLRQEAVYTGQAVKAGQVIGYVGATGVALGPHLHFEVRVGDPESYDATRNPELWLTPYEGNGVVAGVVRDIYGNKLPGVQLELQAPGNNHLTFSYSGTRVNGDNRLGENFVFADISSGYYYLIVKGADGGLAHRQLLYVWPGQVTFVEVFLMP</sequence>
<proteinExistence type="predicted"/>
<dbReference type="Pfam" id="PF01551">
    <property type="entry name" value="Peptidase_M23"/>
    <property type="match status" value="1"/>
</dbReference>
<dbReference type="InterPro" id="IPR016047">
    <property type="entry name" value="M23ase_b-sheet_dom"/>
</dbReference>
<evidence type="ECO:0000259" key="2">
    <source>
        <dbReference type="Pfam" id="PF01551"/>
    </source>
</evidence>
<dbReference type="EMBL" id="PGTM01000019">
    <property type="protein sequence ID" value="PJF37007.1"/>
    <property type="molecule type" value="Genomic_DNA"/>
</dbReference>
<feature type="domain" description="M23ase beta-sheet core" evidence="2">
    <location>
        <begin position="124"/>
        <end position="227"/>
    </location>
</feature>